<feature type="chain" id="PRO_5001496454" description="PDZ domain-containing protein" evidence="2">
    <location>
        <begin position="30"/>
        <end position="635"/>
    </location>
</feature>
<comment type="caution">
    <text evidence="4">The sequence shown here is derived from an EMBL/GenBank/DDBJ whole genome shotgun (WGS) entry which is preliminary data.</text>
</comment>
<dbReference type="GO" id="GO:0006508">
    <property type="term" value="P:proteolysis"/>
    <property type="evidence" value="ECO:0007669"/>
    <property type="project" value="InterPro"/>
</dbReference>
<dbReference type="STRING" id="1192034.CAP_2403"/>
<dbReference type="eggNOG" id="COG2234">
    <property type="taxonomic scope" value="Bacteria"/>
</dbReference>
<gene>
    <name evidence="4" type="ORF">CAP_2403</name>
</gene>
<evidence type="ECO:0000259" key="3">
    <source>
        <dbReference type="PROSITE" id="PS50106"/>
    </source>
</evidence>
<dbReference type="InterPro" id="IPR007484">
    <property type="entry name" value="Peptidase_M28"/>
</dbReference>
<protein>
    <recommendedName>
        <fullName evidence="3">PDZ domain-containing protein</fullName>
    </recommendedName>
</protein>
<dbReference type="SUPFAM" id="SSF52025">
    <property type="entry name" value="PA domain"/>
    <property type="match status" value="1"/>
</dbReference>
<dbReference type="SMART" id="SM00228">
    <property type="entry name" value="PDZ"/>
    <property type="match status" value="1"/>
</dbReference>
<dbReference type="PROSITE" id="PS50106">
    <property type="entry name" value="PDZ"/>
    <property type="match status" value="1"/>
</dbReference>
<dbReference type="Pfam" id="PF02225">
    <property type="entry name" value="PA"/>
    <property type="match status" value="1"/>
</dbReference>
<name>A0A017T9M8_9BACT</name>
<dbReference type="GO" id="GO:0008235">
    <property type="term" value="F:metalloexopeptidase activity"/>
    <property type="evidence" value="ECO:0007669"/>
    <property type="project" value="InterPro"/>
</dbReference>
<dbReference type="eggNOG" id="COG0823">
    <property type="taxonomic scope" value="Bacteria"/>
</dbReference>
<dbReference type="SUPFAM" id="SSF50156">
    <property type="entry name" value="PDZ domain-like"/>
    <property type="match status" value="1"/>
</dbReference>
<evidence type="ECO:0000313" key="5">
    <source>
        <dbReference type="Proteomes" id="UP000019678"/>
    </source>
</evidence>
<reference evidence="4 5" key="1">
    <citation type="submission" date="2013-05" db="EMBL/GenBank/DDBJ databases">
        <title>Genome assembly of Chondromyces apiculatus DSM 436.</title>
        <authorList>
            <person name="Sharma G."/>
            <person name="Khatri I."/>
            <person name="Kaur C."/>
            <person name="Mayilraj S."/>
            <person name="Subramanian S."/>
        </authorList>
    </citation>
    <scope>NUCLEOTIDE SEQUENCE [LARGE SCALE GENOMIC DNA]</scope>
    <source>
        <strain evidence="4 5">DSM 436</strain>
    </source>
</reference>
<dbReference type="EMBL" id="ASRX01000019">
    <property type="protein sequence ID" value="EYF05944.1"/>
    <property type="molecule type" value="Genomic_DNA"/>
</dbReference>
<dbReference type="Pfam" id="PF04389">
    <property type="entry name" value="Peptidase_M28"/>
    <property type="match status" value="1"/>
</dbReference>
<dbReference type="PANTHER" id="PTHR12147">
    <property type="entry name" value="METALLOPEPTIDASE M28 FAMILY MEMBER"/>
    <property type="match status" value="1"/>
</dbReference>
<organism evidence="4 5">
    <name type="scientific">Chondromyces apiculatus DSM 436</name>
    <dbReference type="NCBI Taxonomy" id="1192034"/>
    <lineage>
        <taxon>Bacteria</taxon>
        <taxon>Pseudomonadati</taxon>
        <taxon>Myxococcota</taxon>
        <taxon>Polyangia</taxon>
        <taxon>Polyangiales</taxon>
        <taxon>Polyangiaceae</taxon>
        <taxon>Chondromyces</taxon>
    </lineage>
</organism>
<evidence type="ECO:0000256" key="1">
    <source>
        <dbReference type="SAM" id="MobiDB-lite"/>
    </source>
</evidence>
<keyword evidence="2" id="KW-0732">Signal</keyword>
<dbReference type="SUPFAM" id="SSF53187">
    <property type="entry name" value="Zn-dependent exopeptidases"/>
    <property type="match status" value="1"/>
</dbReference>
<dbReference type="PROSITE" id="PS51257">
    <property type="entry name" value="PROKAR_LIPOPROTEIN"/>
    <property type="match status" value="1"/>
</dbReference>
<feature type="signal peptide" evidence="2">
    <location>
        <begin position="1"/>
        <end position="29"/>
    </location>
</feature>
<dbReference type="Gene3D" id="2.30.42.10">
    <property type="match status" value="1"/>
</dbReference>
<feature type="region of interest" description="Disordered" evidence="1">
    <location>
        <begin position="341"/>
        <end position="360"/>
    </location>
</feature>
<dbReference type="Gene3D" id="3.40.630.10">
    <property type="entry name" value="Zn peptidases"/>
    <property type="match status" value="1"/>
</dbReference>
<dbReference type="InterPro" id="IPR041489">
    <property type="entry name" value="PDZ_6"/>
</dbReference>
<evidence type="ECO:0000313" key="4">
    <source>
        <dbReference type="EMBL" id="EYF05944.1"/>
    </source>
</evidence>
<dbReference type="InterPro" id="IPR045175">
    <property type="entry name" value="M28_fam"/>
</dbReference>
<sequence length="635" mass="65671">MVMRLGSAARRRRSDLLPLFLLAALTACAPPPAAPPPEVAQTPAAPAVASPAAAPARLAIDSDPAAAGRIQADVVALTTQEMEGRGTGTDGARRAAELVAKRFEELGLEPLGDAGAQAKSFLQAFEARVGAAVEPPQLKVVRGKQGTAVDAKTVTTADGSESGTVAGAAVFVGHGINASALGWDSYAGIDVSGKVVVVLAGAPTLDGAHQKDALRDFGSVRYKLRTAREHKALGVVVVAEGEELPKGSHDTSGMGVPAVVVTRSAAEKLFPAAKIRDKATWEVKKAPAPKAIAGVNLEFTTKVTPQKATAWNVVGLLPARAGSPHAGEFVVVGAHYDHLGHGGSNSRKPGSTEIHHGADDNASGTALMMEVARRMAALPARPDRGVVFVGFGAEELGTLGSRHFVEAPPASIGAIKNVVAMINADMVGRLRDDKLLVDGVGTSPGWGPIVKAAGDGLKLELAQGAEGFGASDHAPFTAARVPVAFLFTGVHEDYHQPSDTAEKINAEGESRIATLAGRMALAVSQQVERMPFVDAPADPKRSGRGGFKVSVGTVPDYAYQGKGLRLTGVRPDSPASRAGLQAGDVLVKVGSHEITNIHDYMFSLGELEPGREVVIEVERNGTRVPLKVIPAPGTR</sequence>
<dbReference type="Pfam" id="PF17820">
    <property type="entry name" value="PDZ_6"/>
    <property type="match status" value="1"/>
</dbReference>
<accession>A0A017T9M8</accession>
<dbReference type="PANTHER" id="PTHR12147:SF26">
    <property type="entry name" value="PEPTIDASE M28 DOMAIN-CONTAINING PROTEIN"/>
    <property type="match status" value="1"/>
</dbReference>
<proteinExistence type="predicted"/>
<dbReference type="eggNOG" id="COG0750">
    <property type="taxonomic scope" value="Bacteria"/>
</dbReference>
<keyword evidence="5" id="KW-1185">Reference proteome</keyword>
<dbReference type="Proteomes" id="UP000019678">
    <property type="component" value="Unassembled WGS sequence"/>
</dbReference>
<dbReference type="InterPro" id="IPR001478">
    <property type="entry name" value="PDZ"/>
</dbReference>
<dbReference type="InterPro" id="IPR036034">
    <property type="entry name" value="PDZ_sf"/>
</dbReference>
<dbReference type="AlphaFoldDB" id="A0A017T9M8"/>
<dbReference type="InterPro" id="IPR003137">
    <property type="entry name" value="PA_domain"/>
</dbReference>
<dbReference type="InterPro" id="IPR046450">
    <property type="entry name" value="PA_dom_sf"/>
</dbReference>
<dbReference type="Gene3D" id="3.50.30.30">
    <property type="match status" value="1"/>
</dbReference>
<evidence type="ECO:0000256" key="2">
    <source>
        <dbReference type="SAM" id="SignalP"/>
    </source>
</evidence>
<feature type="domain" description="PDZ" evidence="3">
    <location>
        <begin position="532"/>
        <end position="597"/>
    </location>
</feature>